<evidence type="ECO:0000313" key="2">
    <source>
        <dbReference type="EMBL" id="AKJ63734.1"/>
    </source>
</evidence>
<name>A0A0G3EHR5_9BACT</name>
<proteinExistence type="predicted"/>
<reference evidence="2 3" key="2">
    <citation type="journal article" date="2016" name="ISME J.">
        <title>Characterization of the first cultured representative of Verrucomicrobia subdivision 5 indicates the proposal of a novel phylum.</title>
        <authorList>
            <person name="Spring S."/>
            <person name="Bunk B."/>
            <person name="Sproer C."/>
            <person name="Schumann P."/>
            <person name="Rohde M."/>
            <person name="Tindall B.J."/>
            <person name="Klenk H.P."/>
        </authorList>
    </citation>
    <scope>NUCLEOTIDE SEQUENCE [LARGE SCALE GENOMIC DNA]</scope>
    <source>
        <strain evidence="2 3">L21-Fru-AB</strain>
    </source>
</reference>
<feature type="compositionally biased region" description="Low complexity" evidence="1">
    <location>
        <begin position="136"/>
        <end position="156"/>
    </location>
</feature>
<organism evidence="2 3">
    <name type="scientific">Kiritimatiella glycovorans</name>
    <dbReference type="NCBI Taxonomy" id="1307763"/>
    <lineage>
        <taxon>Bacteria</taxon>
        <taxon>Pseudomonadati</taxon>
        <taxon>Kiritimatiellota</taxon>
        <taxon>Kiritimatiellia</taxon>
        <taxon>Kiritimatiellales</taxon>
        <taxon>Kiritimatiellaceae</taxon>
        <taxon>Kiritimatiella</taxon>
    </lineage>
</organism>
<protein>
    <submittedName>
        <fullName evidence="2">Chromosome segregation protein SMC</fullName>
    </submittedName>
</protein>
<accession>A0A0G3EHR5</accession>
<reference evidence="3" key="1">
    <citation type="submission" date="2015-02" db="EMBL/GenBank/DDBJ databases">
        <title>Description and complete genome sequence of the first cultured representative of the subdivision 5 of the Verrucomicrobia phylum.</title>
        <authorList>
            <person name="Spring S."/>
            <person name="Bunk B."/>
            <person name="Sproer C."/>
            <person name="Klenk H.-P."/>
        </authorList>
    </citation>
    <scope>NUCLEOTIDE SEQUENCE [LARGE SCALE GENOMIC DNA]</scope>
    <source>
        <strain evidence="3">L21-Fru-AB</strain>
    </source>
</reference>
<dbReference type="Proteomes" id="UP000035268">
    <property type="component" value="Chromosome"/>
</dbReference>
<gene>
    <name evidence="2" type="ORF">L21SP4_00454</name>
</gene>
<dbReference type="AlphaFoldDB" id="A0A0G3EHR5"/>
<feature type="region of interest" description="Disordered" evidence="1">
    <location>
        <begin position="100"/>
        <end position="165"/>
    </location>
</feature>
<dbReference type="RefSeq" id="WP_144413722.1">
    <property type="nucleotide sequence ID" value="NZ_CP010904.1"/>
</dbReference>
<dbReference type="EMBL" id="CP010904">
    <property type="protein sequence ID" value="AKJ63734.1"/>
    <property type="molecule type" value="Genomic_DNA"/>
</dbReference>
<dbReference type="STRING" id="1307763.L21SP4_00454"/>
<evidence type="ECO:0000256" key="1">
    <source>
        <dbReference type="SAM" id="MobiDB-lite"/>
    </source>
</evidence>
<dbReference type="OrthoDB" id="9823930at2"/>
<feature type="compositionally biased region" description="Basic and acidic residues" evidence="1">
    <location>
        <begin position="123"/>
        <end position="134"/>
    </location>
</feature>
<keyword evidence="3" id="KW-1185">Reference proteome</keyword>
<evidence type="ECO:0000313" key="3">
    <source>
        <dbReference type="Proteomes" id="UP000035268"/>
    </source>
</evidence>
<dbReference type="KEGG" id="vbl:L21SP4_00454"/>
<sequence length="555" mass="63364">MRRSVLIVMLDVMVLSVLSLTLGNGHSRFPVPVYRWSELIEQGVIKEREMERRIAELEREIRAREARIDEVARERGATAEELAQMQKERAQLKQRLAQMREEATAAQTAAEEARRRAAAAMEEAEKLRSAREEALAEAASAEQQAESALAEAGASAEARREAERKAVEARERAEAARREAGRYEEQWQAARREAERVAARVEEARRRAEEAAEAKREMQVRLEVAQHKADKAEQEAARIRSKLEEALTRIEQARVEEGEAKERARQEEARRKEVAERVDLLESQLKDAETRRHQLQADLQQREEEAYRAKQKLAEIEEERQQSVWVVRDRAMRRFRVFIKLGGRSFLGHTRKSSLYLPLLRMGENLYAVSTFGAWELDWWAIHYDGHVSAMSFMMDDITTGSFPYEIQESFMAPKNEPRVCMVAVDKGDPEVGLRPIGIEKMKTDRVRSGILFKKDAPDKSMQVDFTPAVDGSPYLQVHKPEPHQEMIIEAGDYILTENGFFVGVMVSRDSCYVVPGELPPPDAAVEIPLTKPSDAEFYEAFAESAGKVRSMIRE</sequence>